<dbReference type="Proteomes" id="UP000053477">
    <property type="component" value="Unassembled WGS sequence"/>
</dbReference>
<name>A0A0H2RJS5_9AGAM</name>
<dbReference type="AlphaFoldDB" id="A0A0H2RJS5"/>
<dbReference type="STRING" id="27342.A0A0H2RJS5"/>
<dbReference type="InterPro" id="IPR036397">
    <property type="entry name" value="RNaseH_sf"/>
</dbReference>
<dbReference type="EMBL" id="KQ086378">
    <property type="protein sequence ID" value="KLO05031.1"/>
    <property type="molecule type" value="Genomic_DNA"/>
</dbReference>
<reference evidence="2 3" key="1">
    <citation type="submission" date="2015-04" db="EMBL/GenBank/DDBJ databases">
        <title>Complete genome sequence of Schizopora paradoxa KUC8140, a cosmopolitan wood degrader in East Asia.</title>
        <authorList>
            <consortium name="DOE Joint Genome Institute"/>
            <person name="Min B."/>
            <person name="Park H."/>
            <person name="Jang Y."/>
            <person name="Kim J.-J."/>
            <person name="Kim K.H."/>
            <person name="Pangilinan J."/>
            <person name="Lipzen A."/>
            <person name="Riley R."/>
            <person name="Grigoriev I.V."/>
            <person name="Spatafora J.W."/>
            <person name="Choi I.-G."/>
        </authorList>
    </citation>
    <scope>NUCLEOTIDE SEQUENCE [LARGE SCALE GENOMIC DNA]</scope>
    <source>
        <strain evidence="2 3">KUC8140</strain>
    </source>
</reference>
<evidence type="ECO:0000313" key="3">
    <source>
        <dbReference type="Proteomes" id="UP000053477"/>
    </source>
</evidence>
<keyword evidence="3" id="KW-1185">Reference proteome</keyword>
<dbReference type="PANTHER" id="PTHR35871">
    <property type="entry name" value="EXPRESSED PROTEIN"/>
    <property type="match status" value="1"/>
</dbReference>
<evidence type="ECO:0000256" key="1">
    <source>
        <dbReference type="SAM" id="MobiDB-lite"/>
    </source>
</evidence>
<dbReference type="Gene3D" id="3.30.420.10">
    <property type="entry name" value="Ribonuclease H-like superfamily/Ribonuclease H"/>
    <property type="match status" value="1"/>
</dbReference>
<dbReference type="PANTHER" id="PTHR35871:SF1">
    <property type="entry name" value="CXC1-LIKE CYSTEINE CLUSTER ASSOCIATED WITH KDZ TRANSPOSASES DOMAIN-CONTAINING PROTEIN"/>
    <property type="match status" value="1"/>
</dbReference>
<feature type="compositionally biased region" description="Basic and acidic residues" evidence="1">
    <location>
        <begin position="316"/>
        <end position="328"/>
    </location>
</feature>
<organism evidence="2 3">
    <name type="scientific">Schizopora paradoxa</name>
    <dbReference type="NCBI Taxonomy" id="27342"/>
    <lineage>
        <taxon>Eukaryota</taxon>
        <taxon>Fungi</taxon>
        <taxon>Dikarya</taxon>
        <taxon>Basidiomycota</taxon>
        <taxon>Agaricomycotina</taxon>
        <taxon>Agaricomycetes</taxon>
        <taxon>Hymenochaetales</taxon>
        <taxon>Schizoporaceae</taxon>
        <taxon>Schizopora</taxon>
    </lineage>
</organism>
<accession>A0A0H2RJS5</accession>
<evidence type="ECO:0000313" key="2">
    <source>
        <dbReference type="EMBL" id="KLO05031.1"/>
    </source>
</evidence>
<proteinExistence type="predicted"/>
<gene>
    <name evidence="2" type="ORF">SCHPADRAFT_839866</name>
</gene>
<sequence>MRALINFFLDLDLRYGWIESSLFAAKAVGKGPYHARTLRRWTILYMRHSVLPVCNIQGGLSLMDDEDFSQQIHLHLLQVGKSRPNGDVCAQDIVDFMKTPAMKTHLGKKAGISLRTAQRWMERMGWRYGEAKKGMYKDGHERPEVVEYREKFCERWAGYSKRMATFNNEGERVSDPTGIDFANGLYPLIHVTHDESTFYANDRRRKRWNHSESTVPQPKGEGQSIMVSDFLTREWGRLEHDGEEARTIFKAGKNRDGYFTNDDLVEQVDRAIDIFEAKTHGFARALFTFDNATTHRKRSVDGLSALKMRKSPALKEGPRMRDGTKPNGEKQSFYYPDDHKEMPGWFKGMEQILRERDLWRDGLRSQCGKDFKCAEGATDCCCRRILYCQPDFANQKSHLEELIEARGHICDFYPKFHCELNFIEQYWGAAKLRYRATPRTSSIDEMERNMIDCLDSVPILQIRRYANRSSRFIDAYRKGLDGAQAAWAARKYHGHRTLPADILRELREAKLA</sequence>
<protein>
    <submittedName>
        <fullName evidence="2">Uncharacterized protein</fullName>
    </submittedName>
</protein>
<feature type="region of interest" description="Disordered" evidence="1">
    <location>
        <begin position="313"/>
        <end position="333"/>
    </location>
</feature>
<dbReference type="OrthoDB" id="6511194at2759"/>
<dbReference type="InParanoid" id="A0A0H2RJS5"/>
<dbReference type="GO" id="GO:0003676">
    <property type="term" value="F:nucleic acid binding"/>
    <property type="evidence" value="ECO:0007669"/>
    <property type="project" value="InterPro"/>
</dbReference>